<keyword evidence="3" id="KW-1185">Reference proteome</keyword>
<protein>
    <submittedName>
        <fullName evidence="2">Uncharacterized protein</fullName>
    </submittedName>
</protein>
<feature type="compositionally biased region" description="Polar residues" evidence="1">
    <location>
        <begin position="47"/>
        <end position="56"/>
    </location>
</feature>
<feature type="compositionally biased region" description="Basic residues" evidence="1">
    <location>
        <begin position="1"/>
        <end position="12"/>
    </location>
</feature>
<comment type="caution">
    <text evidence="2">The sequence shown here is derived from an EMBL/GenBank/DDBJ whole genome shotgun (WGS) entry which is preliminary data.</text>
</comment>
<organism evidence="2 3">
    <name type="scientific">Nepenthes gracilis</name>
    <name type="common">Slender pitcher plant</name>
    <dbReference type="NCBI Taxonomy" id="150966"/>
    <lineage>
        <taxon>Eukaryota</taxon>
        <taxon>Viridiplantae</taxon>
        <taxon>Streptophyta</taxon>
        <taxon>Embryophyta</taxon>
        <taxon>Tracheophyta</taxon>
        <taxon>Spermatophyta</taxon>
        <taxon>Magnoliopsida</taxon>
        <taxon>eudicotyledons</taxon>
        <taxon>Gunneridae</taxon>
        <taxon>Pentapetalae</taxon>
        <taxon>Caryophyllales</taxon>
        <taxon>Nepenthaceae</taxon>
        <taxon>Nepenthes</taxon>
    </lineage>
</organism>
<dbReference type="AlphaFoldDB" id="A0AAD3XXS1"/>
<evidence type="ECO:0000313" key="3">
    <source>
        <dbReference type="Proteomes" id="UP001279734"/>
    </source>
</evidence>
<dbReference type="Proteomes" id="UP001279734">
    <property type="component" value="Unassembled WGS sequence"/>
</dbReference>
<dbReference type="EMBL" id="BSYO01000023">
    <property type="protein sequence ID" value="GMH21463.1"/>
    <property type="molecule type" value="Genomic_DNA"/>
</dbReference>
<feature type="region of interest" description="Disordered" evidence="1">
    <location>
        <begin position="1"/>
        <end position="56"/>
    </location>
</feature>
<accession>A0AAD3XXS1</accession>
<gene>
    <name evidence="2" type="ORF">Nepgr_023305</name>
</gene>
<name>A0AAD3XXS1_NEPGR</name>
<evidence type="ECO:0000313" key="2">
    <source>
        <dbReference type="EMBL" id="GMH21463.1"/>
    </source>
</evidence>
<evidence type="ECO:0000256" key="1">
    <source>
        <dbReference type="SAM" id="MobiDB-lite"/>
    </source>
</evidence>
<reference evidence="2" key="1">
    <citation type="submission" date="2023-05" db="EMBL/GenBank/DDBJ databases">
        <title>Nepenthes gracilis genome sequencing.</title>
        <authorList>
            <person name="Fukushima K."/>
        </authorList>
    </citation>
    <scope>NUCLEOTIDE SEQUENCE</scope>
    <source>
        <strain evidence="2">SING2019-196</strain>
    </source>
</reference>
<sequence length="70" mass="7373">MTGGLKHQKPFKVGRMAQTAGTLGRAGKNEPPPLPGPGQGHGLEGTSCITRPTSDSSWPVLHRLQLDTQS</sequence>
<proteinExistence type="predicted"/>